<feature type="region of interest" description="Disordered" evidence="5">
    <location>
        <begin position="299"/>
        <end position="324"/>
    </location>
</feature>
<evidence type="ECO:0000256" key="4">
    <source>
        <dbReference type="ARBA" id="ARBA00023163"/>
    </source>
</evidence>
<gene>
    <name evidence="6" type="primary">NRPD7</name>
</gene>
<dbReference type="Gene3D" id="3.30.1490.120">
    <property type="entry name" value="RNA polymerase Rpb7-like, N-terminal domain"/>
    <property type="match status" value="1"/>
</dbReference>
<dbReference type="FunFam" id="3.30.1490.120:FF:000001">
    <property type="entry name" value="DNA-directed RNA polymerase II subunit RPB7"/>
    <property type="match status" value="1"/>
</dbReference>
<dbReference type="InterPro" id="IPR036898">
    <property type="entry name" value="RNA_pol_Rpb7-like_N_sf"/>
</dbReference>
<evidence type="ECO:0000256" key="3">
    <source>
        <dbReference type="ARBA" id="ARBA00022478"/>
    </source>
</evidence>
<accession>A0A0C4W281</accession>
<evidence type="ECO:0000256" key="2">
    <source>
        <dbReference type="ARBA" id="ARBA00009307"/>
    </source>
</evidence>
<evidence type="ECO:0000256" key="5">
    <source>
        <dbReference type="SAM" id="MobiDB-lite"/>
    </source>
</evidence>
<dbReference type="InterPro" id="IPR012340">
    <property type="entry name" value="NA-bd_OB-fold"/>
</dbReference>
<dbReference type="GO" id="GO:0006352">
    <property type="term" value="P:DNA-templated transcription initiation"/>
    <property type="evidence" value="ECO:0007669"/>
    <property type="project" value="InterPro"/>
</dbReference>
<dbReference type="PANTHER" id="PTHR12709">
    <property type="entry name" value="DNA-DIRECTED RNA POLYMERASE II, III"/>
    <property type="match status" value="1"/>
</dbReference>
<reference evidence="6" key="1">
    <citation type="journal article" date="2015" name="Mol. Biol. Evol.">
        <title>Ancient Origin and Recent Innovations of RNA Polymerase IV and V.</title>
        <authorList>
            <person name="Huang Y."/>
            <person name="Kendall T."/>
            <person name="Forsythe E.S."/>
            <person name="Dorantes-Acosta A."/>
            <person name="Li S."/>
            <person name="Caballero-Perez J."/>
            <person name="Chen X."/>
            <person name="Arteaga-Vazquez M."/>
            <person name="Beilstein M.A."/>
            <person name="Mosher R.A."/>
        </authorList>
    </citation>
    <scope>NUCLEOTIDE SEQUENCE</scope>
</reference>
<comment type="subcellular location">
    <subcellularLocation>
        <location evidence="1">Nucleus</location>
    </subcellularLocation>
</comment>
<dbReference type="GO" id="GO:0003727">
    <property type="term" value="F:single-stranded RNA binding"/>
    <property type="evidence" value="ECO:0007669"/>
    <property type="project" value="TreeGrafter"/>
</dbReference>
<keyword evidence="3 6" id="KW-0240">DNA-directed RNA polymerase</keyword>
<protein>
    <submittedName>
        <fullName evidence="6">DNA-directed RNA polymerase IV seventh largest subunit</fullName>
    </submittedName>
</protein>
<comment type="similarity">
    <text evidence="2">Belongs to the eukaryotic RPB7/RPC8 RNA polymerase subunit family.</text>
</comment>
<dbReference type="GO" id="GO:0003697">
    <property type="term" value="F:single-stranded DNA binding"/>
    <property type="evidence" value="ECO:0007669"/>
    <property type="project" value="TreeGrafter"/>
</dbReference>
<keyword evidence="4" id="KW-0804">Transcription</keyword>
<sequence length="324" mass="36600">MFFEIELSRNVVVQPQKLYTGFLQKRSIILQLMSDITQIKADEEHGYYVALTTLEGVGEAKIRPMTGAVVFPVKFKCIVFRPLKNEVLVGEVQNVTKVGVLMSCGPMKELFIHSQFVGGFEFIQGHNPVLRKQDLTIEKGTKLRFKLMSLKWVERDRMFRALGTLAGDYLGPIDDLVSTTSKVGVGNPEAEDDIILPNTGKWSKGSKGFAVDLENEKSSNVENGNTNVEKWEKSPIAENDRLHRNHENHKSPFAVSRDVKREIPDNDEDPDVVMIDDPKMSVNMPKMDDLRINMENSFPKKAQTPSKPIERTINNVPVIDLDDD</sequence>
<dbReference type="SUPFAM" id="SSF50249">
    <property type="entry name" value="Nucleic acid-binding proteins"/>
    <property type="match status" value="1"/>
</dbReference>
<name>A0A0C4W281_9SPER</name>
<evidence type="ECO:0000313" key="6">
    <source>
        <dbReference type="EMBL" id="AJA90768.1"/>
    </source>
</evidence>
<dbReference type="SUPFAM" id="SSF88798">
    <property type="entry name" value="N-terminal, heterodimerisation domain of RBP7 (RpoE)"/>
    <property type="match status" value="1"/>
</dbReference>
<dbReference type="EMBL" id="KJ473676">
    <property type="protein sequence ID" value="AJA90768.1"/>
    <property type="molecule type" value="mRNA"/>
</dbReference>
<dbReference type="AlphaFoldDB" id="A0A0C4W281"/>
<dbReference type="GO" id="GO:0000428">
    <property type="term" value="C:DNA-directed RNA polymerase complex"/>
    <property type="evidence" value="ECO:0007669"/>
    <property type="project" value="UniProtKB-KW"/>
</dbReference>
<dbReference type="GO" id="GO:0005634">
    <property type="term" value="C:nucleus"/>
    <property type="evidence" value="ECO:0007669"/>
    <property type="project" value="UniProtKB-SubCell"/>
</dbReference>
<feature type="region of interest" description="Disordered" evidence="5">
    <location>
        <begin position="246"/>
        <end position="284"/>
    </location>
</feature>
<proteinExistence type="evidence at transcript level"/>
<dbReference type="Gene3D" id="2.40.50.140">
    <property type="entry name" value="Nucleic acid-binding proteins"/>
    <property type="match status" value="1"/>
</dbReference>
<dbReference type="PANTHER" id="PTHR12709:SF3">
    <property type="entry name" value="DNA-DIRECTED RNA POLYMERASE V SUBUNIT 7"/>
    <property type="match status" value="1"/>
</dbReference>
<dbReference type="InterPro" id="IPR045113">
    <property type="entry name" value="Rpb7-like"/>
</dbReference>
<organism evidence="6">
    <name type="scientific">Ephedra trifurca</name>
    <dbReference type="NCBI Taxonomy" id="39583"/>
    <lineage>
        <taxon>Eukaryota</taxon>
        <taxon>Viridiplantae</taxon>
        <taxon>Streptophyta</taxon>
        <taxon>Embryophyta</taxon>
        <taxon>Tracheophyta</taxon>
        <taxon>Spermatophyta</taxon>
        <taxon>Gnetopsida</taxon>
        <taxon>Gnetidae</taxon>
        <taxon>Ephedrales</taxon>
        <taxon>Ephedraceae</taxon>
        <taxon>Ephedra</taxon>
    </lineage>
</organism>
<evidence type="ECO:0000256" key="1">
    <source>
        <dbReference type="ARBA" id="ARBA00004123"/>
    </source>
</evidence>